<protein>
    <recommendedName>
        <fullName evidence="3">apyrase</fullName>
        <ecNumber evidence="3">3.6.1.5</ecNumber>
    </recommendedName>
</protein>
<dbReference type="PROSITE" id="PS00786">
    <property type="entry name" value="5_NUCLEOTIDASE_2"/>
    <property type="match status" value="1"/>
</dbReference>
<dbReference type="SUPFAM" id="SSF56300">
    <property type="entry name" value="Metallo-dependent phosphatases"/>
    <property type="match status" value="1"/>
</dbReference>
<dbReference type="InterPro" id="IPR004843">
    <property type="entry name" value="Calcineurin-like_PHP"/>
</dbReference>
<dbReference type="InterPro" id="IPR036907">
    <property type="entry name" value="5'-Nucleotdase_C_sf"/>
</dbReference>
<reference evidence="15" key="1">
    <citation type="submission" date="2025-08" db="UniProtKB">
        <authorList>
            <consortium name="RefSeq"/>
        </authorList>
    </citation>
    <scope>IDENTIFICATION</scope>
    <source>
        <tissue evidence="15">Whole Larva</tissue>
    </source>
</reference>
<gene>
    <name evidence="15" type="primary">LOC108557200</name>
</gene>
<dbReference type="Pfam" id="PF00149">
    <property type="entry name" value="Metallophos"/>
    <property type="match status" value="1"/>
</dbReference>
<dbReference type="InterPro" id="IPR029052">
    <property type="entry name" value="Metallo-depent_PP-like"/>
</dbReference>
<evidence type="ECO:0000313" key="14">
    <source>
        <dbReference type="Proteomes" id="UP000695000"/>
    </source>
</evidence>
<keyword evidence="5" id="KW-0964">Secreted</keyword>
<keyword evidence="9 11" id="KW-0378">Hydrolase</keyword>
<dbReference type="Pfam" id="PF02872">
    <property type="entry name" value="5_nucleotid_C"/>
    <property type="match status" value="1"/>
</dbReference>
<dbReference type="InterPro" id="IPR006179">
    <property type="entry name" value="5_nucleotidase/apyrase"/>
</dbReference>
<keyword evidence="10" id="KW-1199">Hemostasis impairing toxin</keyword>
<evidence type="ECO:0000259" key="13">
    <source>
        <dbReference type="Pfam" id="PF02872"/>
    </source>
</evidence>
<feature type="domain" description="Calcineurin-like phosphoesterase" evidence="12">
    <location>
        <begin position="22"/>
        <end position="234"/>
    </location>
</feature>
<keyword evidence="6" id="KW-0800">Toxin</keyword>
<dbReference type="GeneID" id="108557200"/>
<keyword evidence="11" id="KW-0547">Nucleotide-binding</keyword>
<evidence type="ECO:0000259" key="12">
    <source>
        <dbReference type="Pfam" id="PF00149"/>
    </source>
</evidence>
<dbReference type="Proteomes" id="UP000695000">
    <property type="component" value="Unplaced"/>
</dbReference>
<dbReference type="InterPro" id="IPR008334">
    <property type="entry name" value="5'-Nucleotdase_C"/>
</dbReference>
<dbReference type="InterPro" id="IPR006146">
    <property type="entry name" value="5'-Nucleotdase_CS"/>
</dbReference>
<dbReference type="RefSeq" id="XP_017769128.1">
    <property type="nucleotide sequence ID" value="XM_017913639.1"/>
</dbReference>
<dbReference type="Gene3D" id="3.60.21.10">
    <property type="match status" value="1"/>
</dbReference>
<proteinExistence type="inferred from homology"/>
<organism evidence="14 15">
    <name type="scientific">Nicrophorus vespilloides</name>
    <name type="common">Boreal carrion beetle</name>
    <dbReference type="NCBI Taxonomy" id="110193"/>
    <lineage>
        <taxon>Eukaryota</taxon>
        <taxon>Metazoa</taxon>
        <taxon>Ecdysozoa</taxon>
        <taxon>Arthropoda</taxon>
        <taxon>Hexapoda</taxon>
        <taxon>Insecta</taxon>
        <taxon>Pterygota</taxon>
        <taxon>Neoptera</taxon>
        <taxon>Endopterygota</taxon>
        <taxon>Coleoptera</taxon>
        <taxon>Polyphaga</taxon>
        <taxon>Staphyliniformia</taxon>
        <taxon>Silphidae</taxon>
        <taxon>Nicrophorinae</taxon>
        <taxon>Nicrophorus</taxon>
    </lineage>
</organism>
<evidence type="ECO:0000256" key="11">
    <source>
        <dbReference type="RuleBase" id="RU362119"/>
    </source>
</evidence>
<evidence type="ECO:0000256" key="4">
    <source>
        <dbReference type="ARBA" id="ARBA00022442"/>
    </source>
</evidence>
<feature type="signal peptide" evidence="11">
    <location>
        <begin position="1"/>
        <end position="20"/>
    </location>
</feature>
<sequence>MKKCVFVLTAIAFLAIDCLEISIIHINDFHDRFEEQSETSGICRNRCHGGFSRMYSKIQDLMKTRKNPLLLNAGDNFKGTLWYSIHKWNVTQRFMNLLPFTAYTLGNHEFDDGIAGVVPFIKTMKAPLVLANVDDSLEPDFQALYNKSIIVEVEGKRIGVIGVILSTANKMSLTEKLKFLDEIESVNAEAERLMEKEGVFSVIVLSHSGYEKEMEIAKKAAKGISVIVGGHSHSLLYNGIPPDNTTARGPYPTVINREVDNGTVLVVQSSCYTKYIGDLVVNYDDFGGITTYKGNSIYLDHSLPKDKAVDDLLRPYKELVAAKGEVIVGSTEVHLDISDCRYAECNIGNFIADAMLHHCKNCSNIYGALSLMHVGGLRTSIPIGNITYNDLIGTLPFSNTFDLSDVRGEFIKSFFEQTTIPHYKSVTSPNVNLVQVSGCKVVYNLKNPIGNRVKSIQVLRGDGKYEELDSSKEYKVITASYVTRGGDGFQVITDNLRNTEKGSVDVDVVADYLRGTSSPVRIGKEGRLVFE</sequence>
<dbReference type="SUPFAM" id="SSF55816">
    <property type="entry name" value="5'-nucleotidase (syn. UDP-sugar hydrolase), C-terminal domain"/>
    <property type="match status" value="1"/>
</dbReference>
<dbReference type="PANTHER" id="PTHR11575">
    <property type="entry name" value="5'-NUCLEOTIDASE-RELATED"/>
    <property type="match status" value="1"/>
</dbReference>
<feature type="chain" id="PRO_5044982155" description="apyrase" evidence="11">
    <location>
        <begin position="21"/>
        <end position="531"/>
    </location>
</feature>
<dbReference type="EC" id="3.6.1.5" evidence="3"/>
<evidence type="ECO:0000313" key="15">
    <source>
        <dbReference type="RefSeq" id="XP_017769128.1"/>
    </source>
</evidence>
<dbReference type="CDD" id="cd07409">
    <property type="entry name" value="MPP_CD73_N"/>
    <property type="match status" value="1"/>
</dbReference>
<accession>A0ABM1M3H8</accession>
<keyword evidence="4" id="KW-1201">Platelet aggregation inhibiting toxin</keyword>
<keyword evidence="8 11" id="KW-0732">Signal</keyword>
<name>A0ABM1M3H8_NICVS</name>
<comment type="subcellular location">
    <subcellularLocation>
        <location evidence="1">Secreted</location>
    </subcellularLocation>
</comment>
<evidence type="ECO:0000256" key="3">
    <source>
        <dbReference type="ARBA" id="ARBA00012148"/>
    </source>
</evidence>
<evidence type="ECO:0000256" key="10">
    <source>
        <dbReference type="ARBA" id="ARBA00023240"/>
    </source>
</evidence>
<evidence type="ECO:0000256" key="5">
    <source>
        <dbReference type="ARBA" id="ARBA00022525"/>
    </source>
</evidence>
<comment type="similarity">
    <text evidence="2 11">Belongs to the 5'-nucleotidase family.</text>
</comment>
<evidence type="ECO:0000256" key="7">
    <source>
        <dbReference type="ARBA" id="ARBA00022723"/>
    </source>
</evidence>
<dbReference type="PANTHER" id="PTHR11575:SF32">
    <property type="entry name" value="APYRASE-LIKE PROTEIN"/>
    <property type="match status" value="1"/>
</dbReference>
<evidence type="ECO:0000256" key="2">
    <source>
        <dbReference type="ARBA" id="ARBA00006654"/>
    </source>
</evidence>
<evidence type="ECO:0000256" key="1">
    <source>
        <dbReference type="ARBA" id="ARBA00004613"/>
    </source>
</evidence>
<evidence type="ECO:0000256" key="6">
    <source>
        <dbReference type="ARBA" id="ARBA00022656"/>
    </source>
</evidence>
<dbReference type="Gene3D" id="3.90.780.10">
    <property type="entry name" value="5'-Nucleotidase, C-terminal domain"/>
    <property type="match status" value="1"/>
</dbReference>
<evidence type="ECO:0000256" key="9">
    <source>
        <dbReference type="ARBA" id="ARBA00022801"/>
    </source>
</evidence>
<keyword evidence="7" id="KW-0479">Metal-binding</keyword>
<evidence type="ECO:0000256" key="8">
    <source>
        <dbReference type="ARBA" id="ARBA00022729"/>
    </source>
</evidence>
<dbReference type="PRINTS" id="PR01607">
    <property type="entry name" value="APYRASEFAMLY"/>
</dbReference>
<keyword evidence="14" id="KW-1185">Reference proteome</keyword>
<feature type="domain" description="5'-Nucleotidase C-terminal" evidence="13">
    <location>
        <begin position="328"/>
        <end position="493"/>
    </location>
</feature>